<dbReference type="GO" id="GO:0006457">
    <property type="term" value="P:protein folding"/>
    <property type="evidence" value="ECO:0007669"/>
    <property type="project" value="TreeGrafter"/>
</dbReference>
<evidence type="ECO:0000256" key="5">
    <source>
        <dbReference type="ARBA" id="ARBA00023002"/>
    </source>
</evidence>
<dbReference type="PROSITE" id="PS51352">
    <property type="entry name" value="THIOREDOXIN_2"/>
    <property type="match status" value="1"/>
</dbReference>
<evidence type="ECO:0000313" key="12">
    <source>
        <dbReference type="Proteomes" id="UP001224775"/>
    </source>
</evidence>
<keyword evidence="6" id="KW-1015">Disulfide bond</keyword>
<evidence type="ECO:0000256" key="6">
    <source>
        <dbReference type="ARBA" id="ARBA00023157"/>
    </source>
</evidence>
<sequence length="478" mass="53308">DVLAVNTRAALASLDPCVIVAHIVEITQPQRKMKTILPTILILLQCPADASDNIPVLRGAVRHADSYLQRSDYWSQFKHAINVYNNDLSPIIDAAAKDDSIVIFETYAEWCGHCQSVAPKFDGAAKHFNQAGGLILTKGQCDNNRQLCEDLGVVGFPTFYYGTADNFGDIRGANSPNPNQINDLRSMTSAEQMIDFLSKRFGIESTSTAPKEDSHQDTTPTEPSDVKEMYTIAVDAYISDIEKSTSDSLTQALVSTHLIAKAGARQGFIDWQTWIADSHPSDKCRMGAQDILDDLDELWPKENYSPVSVRSNLLTKNQCIYDYSDVQYQGCAAGGNPGTYTCGLWQTFHAMSVSPISRLSGEQMFDSLGQFIKFFFTCTVCQEHFLGMMASVDHTTVQSQDDFIVWLWESHNEVNERLREEELDAGTFNVDRPKGLFPSPDVCENCLDDREGNYVGPYVGEHQCILPFMDQFYGQDLV</sequence>
<dbReference type="InterPro" id="IPR039798">
    <property type="entry name" value="Sulfhydryl_oxidase"/>
</dbReference>
<evidence type="ECO:0000256" key="7">
    <source>
        <dbReference type="ARBA" id="ARBA00023180"/>
    </source>
</evidence>
<dbReference type="GO" id="GO:0003756">
    <property type="term" value="F:protein disulfide isomerase activity"/>
    <property type="evidence" value="ECO:0007669"/>
    <property type="project" value="TreeGrafter"/>
</dbReference>
<proteinExistence type="predicted"/>
<dbReference type="SUPFAM" id="SSF69000">
    <property type="entry name" value="FAD-dependent thiol oxidase"/>
    <property type="match status" value="1"/>
</dbReference>
<protein>
    <recommendedName>
        <fullName evidence="8">Sulfhydryl oxidase</fullName>
        <ecNumber evidence="8">1.8.3.2</ecNumber>
    </recommendedName>
</protein>
<evidence type="ECO:0000256" key="8">
    <source>
        <dbReference type="RuleBase" id="RU371123"/>
    </source>
</evidence>
<evidence type="ECO:0000256" key="4">
    <source>
        <dbReference type="ARBA" id="ARBA00022827"/>
    </source>
</evidence>
<feature type="domain" description="ERV/ALR sulfhydryl oxidase" evidence="9">
    <location>
        <begin position="333"/>
        <end position="433"/>
    </location>
</feature>
<reference evidence="11" key="1">
    <citation type="submission" date="2023-06" db="EMBL/GenBank/DDBJ databases">
        <title>Survivors Of The Sea: Transcriptome response of Skeletonema marinoi to long-term dormancy.</title>
        <authorList>
            <person name="Pinder M.I.M."/>
            <person name="Kourtchenko O."/>
            <person name="Robertson E.K."/>
            <person name="Larsson T."/>
            <person name="Maumus F."/>
            <person name="Osuna-Cruz C.M."/>
            <person name="Vancaester E."/>
            <person name="Stenow R."/>
            <person name="Vandepoele K."/>
            <person name="Ploug H."/>
            <person name="Bruchert V."/>
            <person name="Godhe A."/>
            <person name="Topel M."/>
        </authorList>
    </citation>
    <scope>NUCLEOTIDE SEQUENCE</scope>
    <source>
        <strain evidence="11">R05AC</strain>
    </source>
</reference>
<dbReference type="EMBL" id="JATAAI010000005">
    <property type="protein sequence ID" value="KAK1745712.1"/>
    <property type="molecule type" value="Genomic_DNA"/>
</dbReference>
<keyword evidence="7" id="KW-0325">Glycoprotein</keyword>
<dbReference type="PANTHER" id="PTHR22897:SF8">
    <property type="entry name" value="SULFHYDRYL OXIDASE"/>
    <property type="match status" value="1"/>
</dbReference>
<comment type="caution">
    <text evidence="11">The sequence shown here is derived from an EMBL/GenBank/DDBJ whole genome shotgun (WGS) entry which is preliminary data.</text>
</comment>
<dbReference type="Pfam" id="PF04777">
    <property type="entry name" value="Evr1_Alr"/>
    <property type="match status" value="1"/>
</dbReference>
<evidence type="ECO:0000259" key="10">
    <source>
        <dbReference type="PROSITE" id="PS51352"/>
    </source>
</evidence>
<name>A0AAD8YGJ7_9STRA</name>
<evidence type="ECO:0000256" key="1">
    <source>
        <dbReference type="ARBA" id="ARBA00001974"/>
    </source>
</evidence>
<dbReference type="GO" id="GO:0000139">
    <property type="term" value="C:Golgi membrane"/>
    <property type="evidence" value="ECO:0007669"/>
    <property type="project" value="TreeGrafter"/>
</dbReference>
<comment type="cofactor">
    <cofactor evidence="1 8">
        <name>FAD</name>
        <dbReference type="ChEBI" id="CHEBI:57692"/>
    </cofactor>
</comment>
<dbReference type="InterPro" id="IPR036774">
    <property type="entry name" value="ERV/ALR_sulphydryl_oxid_sf"/>
</dbReference>
<dbReference type="AlphaFoldDB" id="A0AAD8YGJ7"/>
<dbReference type="InterPro" id="IPR013766">
    <property type="entry name" value="Thioredoxin_domain"/>
</dbReference>
<keyword evidence="4 8" id="KW-0274">FAD</keyword>
<dbReference type="Pfam" id="PF00085">
    <property type="entry name" value="Thioredoxin"/>
    <property type="match status" value="1"/>
</dbReference>
<keyword evidence="2 8" id="KW-0285">Flavoprotein</keyword>
<dbReference type="EC" id="1.8.3.2" evidence="8"/>
<dbReference type="Proteomes" id="UP001224775">
    <property type="component" value="Unassembled WGS sequence"/>
</dbReference>
<feature type="non-terminal residue" evidence="11">
    <location>
        <position position="1"/>
    </location>
</feature>
<organism evidence="11 12">
    <name type="scientific">Skeletonema marinoi</name>
    <dbReference type="NCBI Taxonomy" id="267567"/>
    <lineage>
        <taxon>Eukaryota</taxon>
        <taxon>Sar</taxon>
        <taxon>Stramenopiles</taxon>
        <taxon>Ochrophyta</taxon>
        <taxon>Bacillariophyta</taxon>
        <taxon>Coscinodiscophyceae</taxon>
        <taxon>Thalassiosirophycidae</taxon>
        <taxon>Thalassiosirales</taxon>
        <taxon>Skeletonemataceae</taxon>
        <taxon>Skeletonema</taxon>
        <taxon>Skeletonema marinoi-dohrnii complex</taxon>
    </lineage>
</organism>
<evidence type="ECO:0000313" key="11">
    <source>
        <dbReference type="EMBL" id="KAK1745712.1"/>
    </source>
</evidence>
<keyword evidence="12" id="KW-1185">Reference proteome</keyword>
<keyword evidence="3" id="KW-0732">Signal</keyword>
<evidence type="ECO:0000256" key="2">
    <source>
        <dbReference type="ARBA" id="ARBA00022630"/>
    </source>
</evidence>
<evidence type="ECO:0000259" key="9">
    <source>
        <dbReference type="PROSITE" id="PS51324"/>
    </source>
</evidence>
<dbReference type="CDD" id="cd02961">
    <property type="entry name" value="PDI_a_family"/>
    <property type="match status" value="1"/>
</dbReference>
<dbReference type="Gene3D" id="3.40.30.10">
    <property type="entry name" value="Glutaredoxin"/>
    <property type="match status" value="1"/>
</dbReference>
<evidence type="ECO:0000256" key="3">
    <source>
        <dbReference type="ARBA" id="ARBA00022729"/>
    </source>
</evidence>
<dbReference type="PANTHER" id="PTHR22897">
    <property type="entry name" value="QUIESCIN Q6-RELATED SULFHYDRYL OXIDASE"/>
    <property type="match status" value="1"/>
</dbReference>
<dbReference type="GO" id="GO:0005615">
    <property type="term" value="C:extracellular space"/>
    <property type="evidence" value="ECO:0007669"/>
    <property type="project" value="TreeGrafter"/>
</dbReference>
<dbReference type="InterPro" id="IPR036249">
    <property type="entry name" value="Thioredoxin-like_sf"/>
</dbReference>
<accession>A0AAD8YGJ7</accession>
<dbReference type="InterPro" id="IPR017905">
    <property type="entry name" value="ERV/ALR_sulphydryl_oxidase"/>
</dbReference>
<dbReference type="SUPFAM" id="SSF52833">
    <property type="entry name" value="Thioredoxin-like"/>
    <property type="match status" value="1"/>
</dbReference>
<keyword evidence="5 8" id="KW-0560">Oxidoreductase</keyword>
<comment type="catalytic activity">
    <reaction evidence="8">
        <text>2 R'C(R)SH + O2 = R'C(R)S-S(R)CR' + H2O2</text>
        <dbReference type="Rhea" id="RHEA:17357"/>
        <dbReference type="ChEBI" id="CHEBI:15379"/>
        <dbReference type="ChEBI" id="CHEBI:16240"/>
        <dbReference type="ChEBI" id="CHEBI:16520"/>
        <dbReference type="ChEBI" id="CHEBI:17412"/>
        <dbReference type="EC" id="1.8.3.2"/>
    </reaction>
</comment>
<dbReference type="PROSITE" id="PS51324">
    <property type="entry name" value="ERV_ALR"/>
    <property type="match status" value="1"/>
</dbReference>
<dbReference type="GO" id="GO:0016971">
    <property type="term" value="F:flavin-dependent sulfhydryl oxidase activity"/>
    <property type="evidence" value="ECO:0007669"/>
    <property type="project" value="InterPro"/>
</dbReference>
<gene>
    <name evidence="11" type="ORF">QTG54_003636</name>
</gene>
<feature type="domain" description="Thioredoxin" evidence="10">
    <location>
        <begin position="68"/>
        <end position="199"/>
    </location>
</feature>
<dbReference type="Gene3D" id="1.20.120.310">
    <property type="entry name" value="ERV/ALR sulfhydryl oxidase domain"/>
    <property type="match status" value="1"/>
</dbReference>